<feature type="region of interest" description="Disordered" evidence="8">
    <location>
        <begin position="280"/>
        <end position="324"/>
    </location>
</feature>
<dbReference type="AlphaFoldDB" id="A0A7J5BGT4"/>
<feature type="compositionally biased region" description="Basic and acidic residues" evidence="8">
    <location>
        <begin position="280"/>
        <end position="304"/>
    </location>
</feature>
<dbReference type="PANTHER" id="PTHR32322:SF2">
    <property type="entry name" value="EAMA DOMAIN-CONTAINING PROTEIN"/>
    <property type="match status" value="1"/>
</dbReference>
<dbReference type="OrthoDB" id="369870at2"/>
<gene>
    <name evidence="11" type="primary">rarD</name>
    <name evidence="11" type="ORF">F8O05_02430</name>
</gene>
<keyword evidence="3" id="KW-0813">Transport</keyword>
<feature type="transmembrane region" description="Helical" evidence="9">
    <location>
        <begin position="33"/>
        <end position="49"/>
    </location>
</feature>
<dbReference type="InterPro" id="IPR000620">
    <property type="entry name" value="EamA_dom"/>
</dbReference>
<evidence type="ECO:0000256" key="4">
    <source>
        <dbReference type="ARBA" id="ARBA00022475"/>
    </source>
</evidence>
<evidence type="ECO:0000256" key="7">
    <source>
        <dbReference type="ARBA" id="ARBA00023136"/>
    </source>
</evidence>
<evidence type="ECO:0000256" key="5">
    <source>
        <dbReference type="ARBA" id="ARBA00022692"/>
    </source>
</evidence>
<comment type="caution">
    <text evidence="11">The sequence shown here is derived from an EMBL/GenBank/DDBJ whole genome shotgun (WGS) entry which is preliminary data.</text>
</comment>
<keyword evidence="5 9" id="KW-0812">Transmembrane</keyword>
<evidence type="ECO:0000256" key="9">
    <source>
        <dbReference type="SAM" id="Phobius"/>
    </source>
</evidence>
<protein>
    <submittedName>
        <fullName evidence="11">EamA family transporter RarD</fullName>
    </submittedName>
</protein>
<evidence type="ECO:0000256" key="3">
    <source>
        <dbReference type="ARBA" id="ARBA00022448"/>
    </source>
</evidence>
<feature type="transmembrane region" description="Helical" evidence="9">
    <location>
        <begin position="61"/>
        <end position="84"/>
    </location>
</feature>
<reference evidence="11 12" key="1">
    <citation type="submission" date="2019-09" db="EMBL/GenBank/DDBJ databases">
        <title>Phylogeny of genus Pseudoclavibacter and closely related genus.</title>
        <authorList>
            <person name="Li Y."/>
        </authorList>
    </citation>
    <scope>NUCLEOTIDE SEQUENCE [LARGE SCALE GENOMIC DNA]</scope>
    <source>
        <strain evidence="11 12">KCTC 13959</strain>
    </source>
</reference>
<feature type="domain" description="EamA" evidence="10">
    <location>
        <begin position="2"/>
        <end position="131"/>
    </location>
</feature>
<accession>A0A7J5BGT4</accession>
<feature type="compositionally biased region" description="Polar residues" evidence="8">
    <location>
        <begin position="308"/>
        <end position="324"/>
    </location>
</feature>
<keyword evidence="12" id="KW-1185">Reference proteome</keyword>
<feature type="transmembrane region" description="Helical" evidence="9">
    <location>
        <begin position="117"/>
        <end position="135"/>
    </location>
</feature>
<feature type="transmembrane region" description="Helical" evidence="9">
    <location>
        <begin position="233"/>
        <end position="250"/>
    </location>
</feature>
<evidence type="ECO:0000256" key="8">
    <source>
        <dbReference type="SAM" id="MobiDB-lite"/>
    </source>
</evidence>
<dbReference type="SUPFAM" id="SSF103481">
    <property type="entry name" value="Multidrug resistance efflux transporter EmrE"/>
    <property type="match status" value="2"/>
</dbReference>
<feature type="transmembrane region" description="Helical" evidence="9">
    <location>
        <begin position="173"/>
        <end position="190"/>
    </location>
</feature>
<keyword evidence="6 9" id="KW-1133">Transmembrane helix</keyword>
<evidence type="ECO:0000313" key="11">
    <source>
        <dbReference type="EMBL" id="KAB1645132.1"/>
    </source>
</evidence>
<dbReference type="PANTHER" id="PTHR32322">
    <property type="entry name" value="INNER MEMBRANE TRANSPORTER"/>
    <property type="match status" value="1"/>
</dbReference>
<sequence length="324" mass="34909">MLWAAAAFSMWGLSVLFWPLVEPTGALEVLMHRIIWAFAFSALIMTVLRRWKQLRGLSLRAWLLIAAGSILNAGNWGLFIFSVLTDQVVAASMAYFLNPIASATLGAIVLRERLRVTQLLALIFGIAAVLVPGIAAGANFWLPLVMASCFGLYALVQRVVVLDPIPTLTGESAVLTPLAIVVLVIMQLTGTGTTFSFGPGHVVLLILGGAVTLAPLLAFGYAARRTPLTTMAVMQYIAPIIQFLVGVFIMHEPMALSRWIGFGLVLIAVATFTTGEFRRARSARREKSAQSEKAASPEHSHSSEAEVQPQTVSRATNAAQPDPE</sequence>
<dbReference type="InterPro" id="IPR004626">
    <property type="entry name" value="RarD"/>
</dbReference>
<evidence type="ECO:0000259" key="10">
    <source>
        <dbReference type="Pfam" id="PF00892"/>
    </source>
</evidence>
<keyword evidence="4" id="KW-1003">Cell membrane</keyword>
<evidence type="ECO:0000256" key="1">
    <source>
        <dbReference type="ARBA" id="ARBA00004651"/>
    </source>
</evidence>
<dbReference type="EMBL" id="WBKB01000001">
    <property type="protein sequence ID" value="KAB1645132.1"/>
    <property type="molecule type" value="Genomic_DNA"/>
</dbReference>
<feature type="transmembrane region" description="Helical" evidence="9">
    <location>
        <begin position="90"/>
        <end position="110"/>
    </location>
</feature>
<dbReference type="Proteomes" id="UP000433493">
    <property type="component" value="Unassembled WGS sequence"/>
</dbReference>
<dbReference type="GO" id="GO:0005886">
    <property type="term" value="C:plasma membrane"/>
    <property type="evidence" value="ECO:0007669"/>
    <property type="project" value="UniProtKB-SubCell"/>
</dbReference>
<feature type="transmembrane region" description="Helical" evidence="9">
    <location>
        <begin position="141"/>
        <end position="161"/>
    </location>
</feature>
<dbReference type="InterPro" id="IPR050638">
    <property type="entry name" value="AA-Vitamin_Transporters"/>
</dbReference>
<evidence type="ECO:0000256" key="6">
    <source>
        <dbReference type="ARBA" id="ARBA00022989"/>
    </source>
</evidence>
<evidence type="ECO:0000256" key="2">
    <source>
        <dbReference type="ARBA" id="ARBA00007362"/>
    </source>
</evidence>
<organism evidence="11 12">
    <name type="scientific">Gulosibacter chungangensis</name>
    <dbReference type="NCBI Taxonomy" id="979746"/>
    <lineage>
        <taxon>Bacteria</taxon>
        <taxon>Bacillati</taxon>
        <taxon>Actinomycetota</taxon>
        <taxon>Actinomycetes</taxon>
        <taxon>Micrococcales</taxon>
        <taxon>Microbacteriaceae</taxon>
        <taxon>Gulosibacter</taxon>
    </lineage>
</organism>
<name>A0A7J5BGT4_9MICO</name>
<proteinExistence type="inferred from homology"/>
<comment type="similarity">
    <text evidence="2">Belongs to the EamA transporter family.</text>
</comment>
<feature type="domain" description="EamA" evidence="10">
    <location>
        <begin position="144"/>
        <end position="272"/>
    </location>
</feature>
<comment type="subcellular location">
    <subcellularLocation>
        <location evidence="1">Cell membrane</location>
        <topology evidence="1">Multi-pass membrane protein</topology>
    </subcellularLocation>
</comment>
<keyword evidence="7 9" id="KW-0472">Membrane</keyword>
<dbReference type="Pfam" id="PF00892">
    <property type="entry name" value="EamA"/>
    <property type="match status" value="2"/>
</dbReference>
<dbReference type="RefSeq" id="WP_158051142.1">
    <property type="nucleotide sequence ID" value="NZ_WBKB01000001.1"/>
</dbReference>
<feature type="transmembrane region" description="Helical" evidence="9">
    <location>
        <begin position="202"/>
        <end position="221"/>
    </location>
</feature>
<dbReference type="InterPro" id="IPR037185">
    <property type="entry name" value="EmrE-like"/>
</dbReference>
<evidence type="ECO:0000313" key="12">
    <source>
        <dbReference type="Proteomes" id="UP000433493"/>
    </source>
</evidence>
<dbReference type="NCBIfam" id="TIGR00688">
    <property type="entry name" value="rarD"/>
    <property type="match status" value="1"/>
</dbReference>
<feature type="transmembrane region" description="Helical" evidence="9">
    <location>
        <begin position="256"/>
        <end position="277"/>
    </location>
</feature>